<keyword evidence="3 6" id="KW-0812">Transmembrane</keyword>
<feature type="transmembrane region" description="Helical" evidence="6">
    <location>
        <begin position="343"/>
        <end position="366"/>
    </location>
</feature>
<dbReference type="InterPro" id="IPR000849">
    <property type="entry name" value="Sugar_P_transporter"/>
</dbReference>
<protein>
    <submittedName>
        <fullName evidence="8">MFS transporter, OPA family, sugar phosphate sensor protein UhpC</fullName>
    </submittedName>
</protein>
<dbReference type="InterPro" id="IPR051337">
    <property type="entry name" value="OPA_Antiporter"/>
</dbReference>
<evidence type="ECO:0000313" key="9">
    <source>
        <dbReference type="Proteomes" id="UP000199662"/>
    </source>
</evidence>
<feature type="transmembrane region" description="Helical" evidence="6">
    <location>
        <begin position="419"/>
        <end position="439"/>
    </location>
</feature>
<evidence type="ECO:0000256" key="4">
    <source>
        <dbReference type="ARBA" id="ARBA00022989"/>
    </source>
</evidence>
<sequence length="463" mass="50734">MLKWFLTGKQQSKITDPTMVRKMFRSARIQGVTAMILGYGMYYVMRMTLGVVKKPMIEAGFTPTELGQIGAAMLIAIAVGKCLNGFIADRCNIKKIVPIGLLGAAIVNFILGFSSQYWIFLALWFVNGWFQSMGSAPCIVSLAQWYSKSQLATYYGVFSIAHYIGEGATYFGTAMLVVAFGWHAAFFVPGIACIVLAFIMYRYMYDRPEAYGLPSANEFEGEVLQEKKEKEKTTRDAQLEVIKNPYVWLIALSATCLGIARYSMSSWGVIFLQEYKAYSLVTAGSIMALSPLMGGVGSFFSGIISDKIFKANHALTTIVFGCMMLVGIIGFCYTPAGSPWIDMLWISVFGFGLGVILCFVGGMLAVDLCSRKATGAAMGTIGLLSYGGAAAQDLINGLLMDAAKTVVDGQVIYHFENIMLFWIGAVALMTILIVPTLWAKKVKHNESSNNKNLDEKLQKKTQA</sequence>
<dbReference type="InterPro" id="IPR020846">
    <property type="entry name" value="MFS_dom"/>
</dbReference>
<feature type="transmembrane region" description="Helical" evidence="6">
    <location>
        <begin position="69"/>
        <end position="87"/>
    </location>
</feature>
<keyword evidence="4 6" id="KW-1133">Transmembrane helix</keyword>
<dbReference type="GO" id="GO:0061513">
    <property type="term" value="F:glucose 6-phosphate:phosphate antiporter activity"/>
    <property type="evidence" value="ECO:0007669"/>
    <property type="project" value="TreeGrafter"/>
</dbReference>
<keyword evidence="9" id="KW-1185">Reference proteome</keyword>
<comment type="subcellular location">
    <subcellularLocation>
        <location evidence="1">Cell membrane</location>
        <topology evidence="1">Multi-pass membrane protein</topology>
    </subcellularLocation>
</comment>
<dbReference type="STRING" id="84035.SAMN05660742_10136"/>
<evidence type="ECO:0000313" key="8">
    <source>
        <dbReference type="EMBL" id="SEI78415.1"/>
    </source>
</evidence>
<keyword evidence="5 6" id="KW-0472">Membrane</keyword>
<evidence type="ECO:0000256" key="3">
    <source>
        <dbReference type="ARBA" id="ARBA00022692"/>
    </source>
</evidence>
<dbReference type="EMBL" id="FNZK01000001">
    <property type="protein sequence ID" value="SEI78415.1"/>
    <property type="molecule type" value="Genomic_DNA"/>
</dbReference>
<keyword evidence="2" id="KW-0813">Transport</keyword>
<evidence type="ECO:0000256" key="5">
    <source>
        <dbReference type="ARBA" id="ARBA00023136"/>
    </source>
</evidence>
<feature type="transmembrane region" description="Helical" evidence="6">
    <location>
        <begin position="99"/>
        <end position="126"/>
    </location>
</feature>
<dbReference type="PROSITE" id="PS50850">
    <property type="entry name" value="MFS"/>
    <property type="match status" value="1"/>
</dbReference>
<dbReference type="Pfam" id="PF07690">
    <property type="entry name" value="MFS_1"/>
    <property type="match status" value="1"/>
</dbReference>
<reference evidence="8 9" key="1">
    <citation type="submission" date="2016-10" db="EMBL/GenBank/DDBJ databases">
        <authorList>
            <person name="de Groot N.N."/>
        </authorList>
    </citation>
    <scope>NUCLEOTIDE SEQUENCE [LARGE SCALE GENOMIC DNA]</scope>
    <source>
        <strain evidence="8 9">DSM 2179</strain>
    </source>
</reference>
<evidence type="ECO:0000256" key="2">
    <source>
        <dbReference type="ARBA" id="ARBA00022448"/>
    </source>
</evidence>
<feature type="transmembrane region" description="Helical" evidence="6">
    <location>
        <begin position="378"/>
        <end position="399"/>
    </location>
</feature>
<gene>
    <name evidence="8" type="ORF">SAMN05660742_10136</name>
</gene>
<dbReference type="GO" id="GO:0005886">
    <property type="term" value="C:plasma membrane"/>
    <property type="evidence" value="ECO:0007669"/>
    <property type="project" value="UniProtKB-SubCell"/>
</dbReference>
<dbReference type="GO" id="GO:0035435">
    <property type="term" value="P:phosphate ion transmembrane transport"/>
    <property type="evidence" value="ECO:0007669"/>
    <property type="project" value="TreeGrafter"/>
</dbReference>
<dbReference type="PIRSF" id="PIRSF002808">
    <property type="entry name" value="Hexose_phosphate_transp"/>
    <property type="match status" value="1"/>
</dbReference>
<dbReference type="SUPFAM" id="SSF103473">
    <property type="entry name" value="MFS general substrate transporter"/>
    <property type="match status" value="1"/>
</dbReference>
<dbReference type="RefSeq" id="WP_091828301.1">
    <property type="nucleotide sequence ID" value="NZ_FNZK01000001.1"/>
</dbReference>
<feature type="transmembrane region" description="Helical" evidence="6">
    <location>
        <begin position="29"/>
        <end position="49"/>
    </location>
</feature>
<dbReference type="AlphaFoldDB" id="A0A1H6TQD2"/>
<organism evidence="8 9">
    <name type="scientific">Propionispira arboris</name>
    <dbReference type="NCBI Taxonomy" id="84035"/>
    <lineage>
        <taxon>Bacteria</taxon>
        <taxon>Bacillati</taxon>
        <taxon>Bacillota</taxon>
        <taxon>Negativicutes</taxon>
        <taxon>Selenomonadales</taxon>
        <taxon>Selenomonadaceae</taxon>
        <taxon>Propionispira</taxon>
    </lineage>
</organism>
<dbReference type="InterPro" id="IPR011701">
    <property type="entry name" value="MFS"/>
</dbReference>
<dbReference type="PANTHER" id="PTHR43826">
    <property type="entry name" value="GLUCOSE-6-PHOSPHATE EXCHANGER SLC37A4"/>
    <property type="match status" value="1"/>
</dbReference>
<evidence type="ECO:0000259" key="7">
    <source>
        <dbReference type="PROSITE" id="PS50850"/>
    </source>
</evidence>
<proteinExistence type="predicted"/>
<feature type="transmembrane region" description="Helical" evidence="6">
    <location>
        <begin position="315"/>
        <end position="337"/>
    </location>
</feature>
<feature type="transmembrane region" description="Helical" evidence="6">
    <location>
        <begin position="277"/>
        <end position="303"/>
    </location>
</feature>
<accession>A0A1H6TQD2</accession>
<feature type="transmembrane region" description="Helical" evidence="6">
    <location>
        <begin position="246"/>
        <end position="265"/>
    </location>
</feature>
<feature type="domain" description="Major facilitator superfamily (MFS) profile" evidence="7">
    <location>
        <begin position="26"/>
        <end position="443"/>
    </location>
</feature>
<evidence type="ECO:0000256" key="1">
    <source>
        <dbReference type="ARBA" id="ARBA00004651"/>
    </source>
</evidence>
<dbReference type="InterPro" id="IPR036259">
    <property type="entry name" value="MFS_trans_sf"/>
</dbReference>
<evidence type="ECO:0000256" key="6">
    <source>
        <dbReference type="SAM" id="Phobius"/>
    </source>
</evidence>
<name>A0A1H6TQD2_9FIRM</name>
<feature type="transmembrane region" description="Helical" evidence="6">
    <location>
        <begin position="180"/>
        <end position="201"/>
    </location>
</feature>
<dbReference type="Gene3D" id="1.20.1250.20">
    <property type="entry name" value="MFS general substrate transporter like domains"/>
    <property type="match status" value="2"/>
</dbReference>
<dbReference type="Proteomes" id="UP000199662">
    <property type="component" value="Unassembled WGS sequence"/>
</dbReference>
<dbReference type="PANTHER" id="PTHR43826:SF7">
    <property type="entry name" value="PROTEIN UHPC, PUTATIVE-RELATED"/>
    <property type="match status" value="1"/>
</dbReference>